<gene>
    <name evidence="11" type="ORF">EBB45_09010</name>
</gene>
<evidence type="ECO:0000256" key="3">
    <source>
        <dbReference type="ARBA" id="ARBA00022544"/>
    </source>
</evidence>
<dbReference type="InterPro" id="IPR038501">
    <property type="entry name" value="Spore_GerAC_C_sf"/>
</dbReference>
<sequence>MWSSFYGQLIKLKAENKVNKFTLICSLIFYLLILTGCWDNVEIEERAFVYGLAIDRTEESKSNSEIELTEQLIVPEQFASTGSGGGGSGPAFRNLTASGETIFDVNREMFKQASRTTDPTHLLLVLFSEELAKEPKRLEQLLDVFLREKDMRRGINIAITSGKASELLTVVPEHEKVPAQYISKLLEQKKNLEIINVVKIGDIQNKLLDNVSFPLPLLKTMNPTVIDYEGIAIYNAQKDQIVGTLKGDYAKGLSFMSGKKHTGTINIEVDQEKATVELTEIKSSFSLINDDPNNLHISVNVEVEGTIAEQLGTDDVLDREVLQQFNRALEKEIEKLTKGTLTILQNDLQTDAIGLGSYLFQHHPKLWKSVKVDWETGEKYFTQSRIDVIANATVNRPGSIIRTTNN</sequence>
<dbReference type="AlphaFoldDB" id="A0A3N9UET6"/>
<name>A0A3N9UET6_9BACI</name>
<dbReference type="GO" id="GO:0009847">
    <property type="term" value="P:spore germination"/>
    <property type="evidence" value="ECO:0007669"/>
    <property type="project" value="InterPro"/>
</dbReference>
<comment type="similarity">
    <text evidence="2">Belongs to the GerABKC lipoprotein family.</text>
</comment>
<proteinExistence type="inferred from homology"/>
<dbReference type="Gene3D" id="6.20.190.10">
    <property type="entry name" value="Nutrient germinant receptor protein C, domain 1"/>
    <property type="match status" value="1"/>
</dbReference>
<keyword evidence="12" id="KW-1185">Reference proteome</keyword>
<keyword evidence="6" id="KW-0564">Palmitate</keyword>
<dbReference type="EMBL" id="RRCT01000007">
    <property type="protein sequence ID" value="RQW74734.1"/>
    <property type="molecule type" value="Genomic_DNA"/>
</dbReference>
<evidence type="ECO:0000256" key="6">
    <source>
        <dbReference type="ARBA" id="ARBA00023139"/>
    </source>
</evidence>
<evidence type="ECO:0000256" key="8">
    <source>
        <dbReference type="SAM" id="Phobius"/>
    </source>
</evidence>
<keyword evidence="8" id="KW-1133">Transmembrane helix</keyword>
<dbReference type="InterPro" id="IPR046953">
    <property type="entry name" value="Spore_GerAC-like_C"/>
</dbReference>
<dbReference type="PANTHER" id="PTHR35789:SF1">
    <property type="entry name" value="SPORE GERMINATION PROTEIN B3"/>
    <property type="match status" value="1"/>
</dbReference>
<dbReference type="Gene3D" id="3.30.300.210">
    <property type="entry name" value="Nutrient germinant receptor protein C, domain 3"/>
    <property type="match status" value="1"/>
</dbReference>
<evidence type="ECO:0000256" key="7">
    <source>
        <dbReference type="ARBA" id="ARBA00023288"/>
    </source>
</evidence>
<comment type="caution">
    <text evidence="11">The sequence shown here is derived from an EMBL/GenBank/DDBJ whole genome shotgun (WGS) entry which is preliminary data.</text>
</comment>
<accession>A0A3N9UET6</accession>
<evidence type="ECO:0000256" key="2">
    <source>
        <dbReference type="ARBA" id="ARBA00007886"/>
    </source>
</evidence>
<dbReference type="InterPro" id="IPR057336">
    <property type="entry name" value="GerAC_N"/>
</dbReference>
<evidence type="ECO:0000256" key="1">
    <source>
        <dbReference type="ARBA" id="ARBA00004635"/>
    </source>
</evidence>
<evidence type="ECO:0000313" key="11">
    <source>
        <dbReference type="EMBL" id="RQW74734.1"/>
    </source>
</evidence>
<dbReference type="NCBIfam" id="TIGR02887">
    <property type="entry name" value="spore_ger_x_C"/>
    <property type="match status" value="1"/>
</dbReference>
<keyword evidence="5 8" id="KW-0472">Membrane</keyword>
<dbReference type="GO" id="GO:0016020">
    <property type="term" value="C:membrane"/>
    <property type="evidence" value="ECO:0007669"/>
    <property type="project" value="UniProtKB-SubCell"/>
</dbReference>
<protein>
    <submittedName>
        <fullName evidence="11">Ger(X)C family spore germination protein</fullName>
    </submittedName>
</protein>
<feature type="domain" description="Spore germination protein N-terminal" evidence="10">
    <location>
        <begin position="39"/>
        <end position="219"/>
    </location>
</feature>
<evidence type="ECO:0000256" key="4">
    <source>
        <dbReference type="ARBA" id="ARBA00022729"/>
    </source>
</evidence>
<dbReference type="PANTHER" id="PTHR35789">
    <property type="entry name" value="SPORE GERMINATION PROTEIN B3"/>
    <property type="match status" value="1"/>
</dbReference>
<dbReference type="Proteomes" id="UP000274033">
    <property type="component" value="Unassembled WGS sequence"/>
</dbReference>
<keyword evidence="3" id="KW-0309">Germination</keyword>
<keyword evidence="7" id="KW-0449">Lipoprotein</keyword>
<evidence type="ECO:0000313" key="12">
    <source>
        <dbReference type="Proteomes" id="UP000274033"/>
    </source>
</evidence>
<evidence type="ECO:0000259" key="10">
    <source>
        <dbReference type="Pfam" id="PF25198"/>
    </source>
</evidence>
<evidence type="ECO:0000256" key="5">
    <source>
        <dbReference type="ARBA" id="ARBA00023136"/>
    </source>
</evidence>
<feature type="transmembrane region" description="Helical" evidence="8">
    <location>
        <begin position="21"/>
        <end position="41"/>
    </location>
</feature>
<dbReference type="InterPro" id="IPR008844">
    <property type="entry name" value="Spore_GerAC-like"/>
</dbReference>
<reference evidence="11 12" key="1">
    <citation type="journal article" date="2013" name="J. Microbiol.">
        <title>Lysinibacillus chungkukjangi sp. nov., isolated from Chungkukjang, Korean fermented soybean food.</title>
        <authorList>
            <person name="Kim S.J."/>
            <person name="Jang Y.H."/>
            <person name="Hamada M."/>
            <person name="Ahn J.H."/>
            <person name="Weon H.Y."/>
            <person name="Suzuki K."/>
            <person name="Whang K.S."/>
            <person name="Kwon S.W."/>
        </authorList>
    </citation>
    <scope>NUCLEOTIDE SEQUENCE [LARGE SCALE GENOMIC DNA]</scope>
    <source>
        <strain evidence="11 12">MCCC 1A12701</strain>
    </source>
</reference>
<dbReference type="Pfam" id="PF05504">
    <property type="entry name" value="Spore_GerAC"/>
    <property type="match status" value="1"/>
</dbReference>
<dbReference type="Pfam" id="PF25198">
    <property type="entry name" value="Spore_GerAC_N"/>
    <property type="match status" value="1"/>
</dbReference>
<keyword evidence="8" id="KW-0812">Transmembrane</keyword>
<comment type="subcellular location">
    <subcellularLocation>
        <location evidence="1">Membrane</location>
        <topology evidence="1">Lipid-anchor</topology>
    </subcellularLocation>
</comment>
<feature type="domain" description="Spore germination GerAC-like C-terminal" evidence="9">
    <location>
        <begin position="230"/>
        <end position="398"/>
    </location>
</feature>
<keyword evidence="4" id="KW-0732">Signal</keyword>
<organism evidence="11 12">
    <name type="scientific">Lysinibacillus composti</name>
    <dbReference type="NCBI Taxonomy" id="720633"/>
    <lineage>
        <taxon>Bacteria</taxon>
        <taxon>Bacillati</taxon>
        <taxon>Bacillota</taxon>
        <taxon>Bacilli</taxon>
        <taxon>Bacillales</taxon>
        <taxon>Bacillaceae</taxon>
        <taxon>Lysinibacillus</taxon>
    </lineage>
</organism>
<evidence type="ECO:0000259" key="9">
    <source>
        <dbReference type="Pfam" id="PF05504"/>
    </source>
</evidence>